<dbReference type="WBParaSite" id="Hba_16037">
    <property type="protein sequence ID" value="Hba_16037"/>
    <property type="gene ID" value="Hba_16037"/>
</dbReference>
<dbReference type="GO" id="GO:0046872">
    <property type="term" value="F:metal ion binding"/>
    <property type="evidence" value="ECO:0007669"/>
    <property type="project" value="UniProtKB-KW"/>
</dbReference>
<dbReference type="InterPro" id="IPR015797">
    <property type="entry name" value="NUDIX_hydrolase-like_dom_sf"/>
</dbReference>
<dbReference type="InterPro" id="IPR045121">
    <property type="entry name" value="CoAse"/>
</dbReference>
<evidence type="ECO:0000256" key="4">
    <source>
        <dbReference type="ARBA" id="ARBA00022801"/>
    </source>
</evidence>
<keyword evidence="7" id="KW-1133">Transmembrane helix</keyword>
<keyword evidence="7" id="KW-0812">Transmembrane</keyword>
<accession>A0A1I7XEF5</accession>
<proteinExistence type="predicted"/>
<evidence type="ECO:0000313" key="9">
    <source>
        <dbReference type="WBParaSite" id="Hba_16037"/>
    </source>
</evidence>
<comment type="cofactor">
    <cofactor evidence="1">
        <name>Mn(2+)</name>
        <dbReference type="ChEBI" id="CHEBI:29035"/>
    </cofactor>
</comment>
<dbReference type="Proteomes" id="UP000095283">
    <property type="component" value="Unplaced"/>
</dbReference>
<evidence type="ECO:0000256" key="7">
    <source>
        <dbReference type="SAM" id="Phobius"/>
    </source>
</evidence>
<comment type="cofactor">
    <cofactor evidence="2">
        <name>Mg(2+)</name>
        <dbReference type="ChEBI" id="CHEBI:18420"/>
    </cofactor>
</comment>
<sequence length="180" mass="20777">MVARWFQMDSSFAIMQTHGQNNTISYEGREVGLSTEDYFFLGSLPAFRSRFGIFIQPSVAVLRQVTILLQRKRPFVPHLNIHEVSRTFWMPLELFLDNSTHNVFVLDNTYSVHSFSFNGAEIYGITAFMCIITAMMVLQRTPSFDINSSLTVSRMEKMALTDIIDHILQFVHLPFKKSKL</sequence>
<keyword evidence="3" id="KW-0479">Metal-binding</keyword>
<protein>
    <submittedName>
        <fullName evidence="9">PBPe domain-containing protein</fullName>
    </submittedName>
</protein>
<keyword evidence="4" id="KW-0378">Hydrolase</keyword>
<dbReference type="SUPFAM" id="SSF55811">
    <property type="entry name" value="Nudix"/>
    <property type="match status" value="1"/>
</dbReference>
<organism evidence="8 9">
    <name type="scientific">Heterorhabditis bacteriophora</name>
    <name type="common">Entomopathogenic nematode worm</name>
    <dbReference type="NCBI Taxonomy" id="37862"/>
    <lineage>
        <taxon>Eukaryota</taxon>
        <taxon>Metazoa</taxon>
        <taxon>Ecdysozoa</taxon>
        <taxon>Nematoda</taxon>
        <taxon>Chromadorea</taxon>
        <taxon>Rhabditida</taxon>
        <taxon>Rhabditina</taxon>
        <taxon>Rhabditomorpha</taxon>
        <taxon>Strongyloidea</taxon>
        <taxon>Heterorhabditidae</taxon>
        <taxon>Heterorhabditis</taxon>
    </lineage>
</organism>
<evidence type="ECO:0000313" key="8">
    <source>
        <dbReference type="Proteomes" id="UP000095283"/>
    </source>
</evidence>
<dbReference type="PANTHER" id="PTHR12992">
    <property type="entry name" value="NUDIX HYDROLASE"/>
    <property type="match status" value="1"/>
</dbReference>
<dbReference type="PANTHER" id="PTHR12992:SF24">
    <property type="entry name" value="PEROXISOMAL COENZYME A DIPHOSPHATASE NUDT7"/>
    <property type="match status" value="1"/>
</dbReference>
<evidence type="ECO:0000256" key="2">
    <source>
        <dbReference type="ARBA" id="ARBA00001946"/>
    </source>
</evidence>
<dbReference type="GO" id="GO:0010945">
    <property type="term" value="F:coenzyme A diphosphatase activity"/>
    <property type="evidence" value="ECO:0007669"/>
    <property type="project" value="InterPro"/>
</dbReference>
<dbReference type="Gene3D" id="3.90.79.10">
    <property type="entry name" value="Nucleoside Triphosphate Pyrophosphohydrolase"/>
    <property type="match status" value="1"/>
</dbReference>
<evidence type="ECO:0000256" key="3">
    <source>
        <dbReference type="ARBA" id="ARBA00022723"/>
    </source>
</evidence>
<keyword evidence="7" id="KW-0472">Membrane</keyword>
<evidence type="ECO:0000256" key="1">
    <source>
        <dbReference type="ARBA" id="ARBA00001936"/>
    </source>
</evidence>
<evidence type="ECO:0000256" key="6">
    <source>
        <dbReference type="ARBA" id="ARBA00023211"/>
    </source>
</evidence>
<reference evidence="9" key="1">
    <citation type="submission" date="2016-11" db="UniProtKB">
        <authorList>
            <consortium name="WormBaseParasite"/>
        </authorList>
    </citation>
    <scope>IDENTIFICATION</scope>
</reference>
<evidence type="ECO:0000256" key="5">
    <source>
        <dbReference type="ARBA" id="ARBA00022842"/>
    </source>
</evidence>
<name>A0A1I7XEF5_HETBA</name>
<keyword evidence="6" id="KW-0464">Manganese</keyword>
<keyword evidence="8" id="KW-1185">Reference proteome</keyword>
<dbReference type="GO" id="GO:0015938">
    <property type="term" value="P:coenzyme A catabolic process"/>
    <property type="evidence" value="ECO:0007669"/>
    <property type="project" value="TreeGrafter"/>
</dbReference>
<dbReference type="AlphaFoldDB" id="A0A1I7XEF5"/>
<keyword evidence="5" id="KW-0460">Magnesium</keyword>
<feature type="transmembrane region" description="Helical" evidence="7">
    <location>
        <begin position="120"/>
        <end position="138"/>
    </location>
</feature>